<keyword evidence="2" id="KW-0238">DNA-binding</keyword>
<feature type="domain" description="HTH araC/xylS-type" evidence="4">
    <location>
        <begin position="247"/>
        <end position="347"/>
    </location>
</feature>
<evidence type="ECO:0000256" key="3">
    <source>
        <dbReference type="ARBA" id="ARBA00023163"/>
    </source>
</evidence>
<keyword evidence="6" id="KW-1185">Reference proteome</keyword>
<dbReference type="InterPro" id="IPR018060">
    <property type="entry name" value="HTH_AraC"/>
</dbReference>
<accession>A0A1X9NEU7</accession>
<dbReference type="PANTHER" id="PTHR47894">
    <property type="entry name" value="HTH-TYPE TRANSCRIPTIONAL REGULATOR GADX"/>
    <property type="match status" value="1"/>
</dbReference>
<dbReference type="InterPro" id="IPR020449">
    <property type="entry name" value="Tscrpt_reg_AraC-type_HTH"/>
</dbReference>
<name>A0A1X9NEU7_9GAMM</name>
<dbReference type="EMBL" id="CP019343">
    <property type="protein sequence ID" value="ARN76066.1"/>
    <property type="molecule type" value="Genomic_DNA"/>
</dbReference>
<dbReference type="InterPro" id="IPR009057">
    <property type="entry name" value="Homeodomain-like_sf"/>
</dbReference>
<evidence type="ECO:0000313" key="6">
    <source>
        <dbReference type="Proteomes" id="UP000193450"/>
    </source>
</evidence>
<dbReference type="PANTHER" id="PTHR47894:SF1">
    <property type="entry name" value="HTH-TYPE TRANSCRIPTIONAL REGULATOR VQSM"/>
    <property type="match status" value="1"/>
</dbReference>
<dbReference type="PROSITE" id="PS01124">
    <property type="entry name" value="HTH_ARAC_FAMILY_2"/>
    <property type="match status" value="1"/>
</dbReference>
<dbReference type="Pfam" id="PF12625">
    <property type="entry name" value="Arabinose_bd"/>
    <property type="match status" value="1"/>
</dbReference>
<dbReference type="InterPro" id="IPR032687">
    <property type="entry name" value="AraC-type_N"/>
</dbReference>
<dbReference type="AlphaFoldDB" id="A0A1X9NEU7"/>
<dbReference type="GO" id="GO:0003700">
    <property type="term" value="F:DNA-binding transcription factor activity"/>
    <property type="evidence" value="ECO:0007669"/>
    <property type="project" value="InterPro"/>
</dbReference>
<dbReference type="OrthoDB" id="6816069at2"/>
<keyword evidence="1" id="KW-0805">Transcription regulation</keyword>
<sequence>MFTNKNKEEQNHLVEDKSYVEGLMQGAVLKGYDPKNILESADIPFEAYTSTVVPLSGEELQRLILVLRNLMNDHYLGFLQVPGKLEMDSIAGSIAINEKTLGAAMRQMANFYNAVRSDEHLDLVLDKKDREATLSFKFSGLTPGVDSRLLYWFRMCWTYKFLCWLIGRKPTITRVSCSAKTSVRGLNYEEMFRHQVNFDQPMDSITFRLKDLRLPIVRSQIEWSRGHFLYKFPNWFGVAGGDHSISGKVQKMLFDAHSDGCSILTAKEVADQLDLLPRNLAQRLREERVTFQAIRSGVCLELAKGYLRQPEMPVSKVAEKMGFVELSDFTRSFRRWAGVTPTTYRRQVNQHYEALLGADEKISYEEMSNMLADIMEDKSIMKVPVKKKKNRKQRKPKLAACN</sequence>
<dbReference type="KEGG" id="osg:BST96_19370"/>
<evidence type="ECO:0000256" key="2">
    <source>
        <dbReference type="ARBA" id="ARBA00023125"/>
    </source>
</evidence>
<dbReference type="STRING" id="716816.BST96_19370"/>
<dbReference type="Pfam" id="PF12833">
    <property type="entry name" value="HTH_18"/>
    <property type="match status" value="1"/>
</dbReference>
<dbReference type="Proteomes" id="UP000193450">
    <property type="component" value="Chromosome"/>
</dbReference>
<evidence type="ECO:0000259" key="4">
    <source>
        <dbReference type="PROSITE" id="PS01124"/>
    </source>
</evidence>
<reference evidence="5 6" key="1">
    <citation type="submission" date="2016-11" db="EMBL/GenBank/DDBJ databases">
        <title>Trade-off between light-utilization and light-protection in marine flavobacteria.</title>
        <authorList>
            <person name="Kumagai Y."/>
        </authorList>
    </citation>
    <scope>NUCLEOTIDE SEQUENCE [LARGE SCALE GENOMIC DNA]</scope>
    <source>
        <strain evidence="5 6">NBRC 107125</strain>
    </source>
</reference>
<dbReference type="SUPFAM" id="SSF46689">
    <property type="entry name" value="Homeodomain-like"/>
    <property type="match status" value="1"/>
</dbReference>
<keyword evidence="3" id="KW-0804">Transcription</keyword>
<dbReference type="GO" id="GO:0005829">
    <property type="term" value="C:cytosol"/>
    <property type="evidence" value="ECO:0007669"/>
    <property type="project" value="TreeGrafter"/>
</dbReference>
<evidence type="ECO:0000256" key="1">
    <source>
        <dbReference type="ARBA" id="ARBA00023015"/>
    </source>
</evidence>
<dbReference type="GO" id="GO:0000976">
    <property type="term" value="F:transcription cis-regulatory region binding"/>
    <property type="evidence" value="ECO:0007669"/>
    <property type="project" value="TreeGrafter"/>
</dbReference>
<dbReference type="RefSeq" id="WP_085760266.1">
    <property type="nucleotide sequence ID" value="NZ_CP019343.1"/>
</dbReference>
<gene>
    <name evidence="5" type="ORF">BST96_19370</name>
</gene>
<organism evidence="5 6">
    <name type="scientific">Oceanicoccus sagamiensis</name>
    <dbReference type="NCBI Taxonomy" id="716816"/>
    <lineage>
        <taxon>Bacteria</taxon>
        <taxon>Pseudomonadati</taxon>
        <taxon>Pseudomonadota</taxon>
        <taxon>Gammaproteobacteria</taxon>
        <taxon>Cellvibrionales</taxon>
        <taxon>Spongiibacteraceae</taxon>
        <taxon>Oceanicoccus</taxon>
    </lineage>
</organism>
<dbReference type="Gene3D" id="1.10.10.60">
    <property type="entry name" value="Homeodomain-like"/>
    <property type="match status" value="1"/>
</dbReference>
<evidence type="ECO:0000313" key="5">
    <source>
        <dbReference type="EMBL" id="ARN76066.1"/>
    </source>
</evidence>
<dbReference type="SMART" id="SM00342">
    <property type="entry name" value="HTH_ARAC"/>
    <property type="match status" value="1"/>
</dbReference>
<protein>
    <recommendedName>
        <fullName evidence="4">HTH araC/xylS-type domain-containing protein</fullName>
    </recommendedName>
</protein>
<proteinExistence type="predicted"/>
<dbReference type="PRINTS" id="PR00032">
    <property type="entry name" value="HTHARAC"/>
</dbReference>